<proteinExistence type="predicted"/>
<gene>
    <name evidence="2" type="ORF">DXV75_15745</name>
</gene>
<evidence type="ECO:0000313" key="3">
    <source>
        <dbReference type="Proteomes" id="UP000256561"/>
    </source>
</evidence>
<dbReference type="InterPro" id="IPR010380">
    <property type="entry name" value="DUF975"/>
</dbReference>
<dbReference type="Proteomes" id="UP000256561">
    <property type="component" value="Unassembled WGS sequence"/>
</dbReference>
<feature type="transmembrane region" description="Helical" evidence="1">
    <location>
        <begin position="101"/>
        <end position="120"/>
    </location>
</feature>
<dbReference type="PANTHER" id="PTHR40076:SF1">
    <property type="entry name" value="MEMBRANE PROTEIN"/>
    <property type="match status" value="1"/>
</dbReference>
<protein>
    <recommendedName>
        <fullName evidence="4">Stress protein</fullName>
    </recommendedName>
</protein>
<keyword evidence="1" id="KW-0812">Transmembrane</keyword>
<comment type="caution">
    <text evidence="2">The sequence shown here is derived from an EMBL/GenBank/DDBJ whole genome shotgun (WGS) entry which is preliminary data.</text>
</comment>
<keyword evidence="3" id="KW-1185">Reference proteome</keyword>
<dbReference type="AlphaFoldDB" id="A0A3D8M3G5"/>
<dbReference type="EMBL" id="QRHA01000014">
    <property type="protein sequence ID" value="RDV24140.1"/>
    <property type="molecule type" value="Genomic_DNA"/>
</dbReference>
<feature type="transmembrane region" description="Helical" evidence="1">
    <location>
        <begin position="157"/>
        <end position="179"/>
    </location>
</feature>
<evidence type="ECO:0008006" key="4">
    <source>
        <dbReference type="Google" id="ProtNLM"/>
    </source>
</evidence>
<feature type="transmembrane region" description="Helical" evidence="1">
    <location>
        <begin position="200"/>
        <end position="233"/>
    </location>
</feature>
<evidence type="ECO:0000313" key="2">
    <source>
        <dbReference type="EMBL" id="RDV24140.1"/>
    </source>
</evidence>
<sequence length="265" mass="29384">MRIGRNESKEAWVNNQFGQPQEKTSAAQSNLARALSGKYQFNLKSVFLRSNDLVRQYLWVLLPACFLVIAAVMLVAVMMVQSMNITDVTQISPATQGMMDVVLILLMAPLVTGLMMMGVHCARRERLRALDLFRYLPLILPLALAQLLISILTQFGLALLVLPGLYVFMASVFTLPLIADKRLPVSQALLLSCRVVNKYLGYFVVVFLSFAALFLLSVVTLGLALIWIVPLYYTTLGTLYEDLFGNGEPPSSQPAAAEDESRFDA</sequence>
<organism evidence="2 3">
    <name type="scientific">Alteromonas aestuariivivens</name>
    <dbReference type="NCBI Taxonomy" id="1938339"/>
    <lineage>
        <taxon>Bacteria</taxon>
        <taxon>Pseudomonadati</taxon>
        <taxon>Pseudomonadota</taxon>
        <taxon>Gammaproteobacteria</taxon>
        <taxon>Alteromonadales</taxon>
        <taxon>Alteromonadaceae</taxon>
        <taxon>Alteromonas/Salinimonas group</taxon>
        <taxon>Alteromonas</taxon>
    </lineage>
</organism>
<feature type="transmembrane region" description="Helical" evidence="1">
    <location>
        <begin position="57"/>
        <end position="81"/>
    </location>
</feature>
<dbReference type="PANTHER" id="PTHR40076">
    <property type="entry name" value="MEMBRANE PROTEIN-RELATED"/>
    <property type="match status" value="1"/>
</dbReference>
<reference evidence="3" key="1">
    <citation type="submission" date="2018-08" db="EMBL/GenBank/DDBJ databases">
        <authorList>
            <person name="Zhang J."/>
            <person name="Du Z.-J."/>
        </authorList>
    </citation>
    <scope>NUCLEOTIDE SEQUENCE [LARGE SCALE GENOMIC DNA]</scope>
    <source>
        <strain evidence="3">KCTC 52655</strain>
    </source>
</reference>
<evidence type="ECO:0000256" key="1">
    <source>
        <dbReference type="SAM" id="Phobius"/>
    </source>
</evidence>
<keyword evidence="1" id="KW-1133">Transmembrane helix</keyword>
<feature type="transmembrane region" description="Helical" evidence="1">
    <location>
        <begin position="132"/>
        <end position="151"/>
    </location>
</feature>
<accession>A0A3D8M3G5</accession>
<keyword evidence="1" id="KW-0472">Membrane</keyword>
<name>A0A3D8M3G5_9ALTE</name>